<accession>A0A0E9S905</accession>
<protein>
    <submittedName>
        <fullName evidence="1">Uncharacterized protein</fullName>
    </submittedName>
</protein>
<evidence type="ECO:0000313" key="1">
    <source>
        <dbReference type="EMBL" id="JAH37712.1"/>
    </source>
</evidence>
<dbReference type="AlphaFoldDB" id="A0A0E9S905"/>
<reference evidence="1" key="2">
    <citation type="journal article" date="2015" name="Fish Shellfish Immunol.">
        <title>Early steps in the European eel (Anguilla anguilla)-Vibrio vulnificus interaction in the gills: Role of the RtxA13 toxin.</title>
        <authorList>
            <person name="Callol A."/>
            <person name="Pajuelo D."/>
            <person name="Ebbesson L."/>
            <person name="Teles M."/>
            <person name="MacKenzie S."/>
            <person name="Amaro C."/>
        </authorList>
    </citation>
    <scope>NUCLEOTIDE SEQUENCE</scope>
</reference>
<reference evidence="1" key="1">
    <citation type="submission" date="2014-11" db="EMBL/GenBank/DDBJ databases">
        <authorList>
            <person name="Amaro Gonzalez C."/>
        </authorList>
    </citation>
    <scope>NUCLEOTIDE SEQUENCE</scope>
</reference>
<sequence>MCSLRKSITIFMIEPDFGFEV</sequence>
<proteinExistence type="predicted"/>
<organism evidence="1">
    <name type="scientific">Anguilla anguilla</name>
    <name type="common">European freshwater eel</name>
    <name type="synonym">Muraena anguilla</name>
    <dbReference type="NCBI Taxonomy" id="7936"/>
    <lineage>
        <taxon>Eukaryota</taxon>
        <taxon>Metazoa</taxon>
        <taxon>Chordata</taxon>
        <taxon>Craniata</taxon>
        <taxon>Vertebrata</taxon>
        <taxon>Euteleostomi</taxon>
        <taxon>Actinopterygii</taxon>
        <taxon>Neopterygii</taxon>
        <taxon>Teleostei</taxon>
        <taxon>Anguilliformes</taxon>
        <taxon>Anguillidae</taxon>
        <taxon>Anguilla</taxon>
    </lineage>
</organism>
<name>A0A0E9S905_ANGAN</name>
<dbReference type="EMBL" id="GBXM01070865">
    <property type="protein sequence ID" value="JAH37712.1"/>
    <property type="molecule type" value="Transcribed_RNA"/>
</dbReference>